<organism evidence="2 3">
    <name type="scientific">Flavobacterium difficile</name>
    <dbReference type="NCBI Taxonomy" id="2709659"/>
    <lineage>
        <taxon>Bacteria</taxon>
        <taxon>Pseudomonadati</taxon>
        <taxon>Bacteroidota</taxon>
        <taxon>Flavobacteriia</taxon>
        <taxon>Flavobacteriales</taxon>
        <taxon>Flavobacteriaceae</taxon>
        <taxon>Flavobacterium</taxon>
    </lineage>
</organism>
<feature type="domain" description="YdhG-like" evidence="1">
    <location>
        <begin position="16"/>
        <end position="111"/>
    </location>
</feature>
<protein>
    <submittedName>
        <fullName evidence="2">DUF1801 domain-containing protein</fullName>
    </submittedName>
</protein>
<dbReference type="EMBL" id="JAAJBT010000002">
    <property type="protein sequence ID" value="NHM01494.1"/>
    <property type="molecule type" value="Genomic_DNA"/>
</dbReference>
<name>A0ABX0I2U2_9FLAO</name>
<dbReference type="Gene3D" id="3.90.1150.200">
    <property type="match status" value="1"/>
</dbReference>
<sequence length="118" mass="14043">MKPAALYILNQPQQYQEIIHYVCGVIEQEFPEVVMLFKWKIPFYYDGNKPFCYINVSQKKKFVDVAFFYGNQLTNHMGYLNSEGRTQIKSLRYFSLDTIPDNILREVIQEAKLLYKKT</sequence>
<accession>A0ABX0I2U2</accession>
<dbReference type="SUPFAM" id="SSF159888">
    <property type="entry name" value="YdhG-like"/>
    <property type="match status" value="1"/>
</dbReference>
<dbReference type="RefSeq" id="WP_166076549.1">
    <property type="nucleotide sequence ID" value="NZ_JAAJBT010000002.1"/>
</dbReference>
<dbReference type="InterPro" id="IPR014922">
    <property type="entry name" value="YdhG-like"/>
</dbReference>
<evidence type="ECO:0000313" key="3">
    <source>
        <dbReference type="Proteomes" id="UP000800984"/>
    </source>
</evidence>
<reference evidence="2 3" key="1">
    <citation type="submission" date="2020-02" db="EMBL/GenBank/DDBJ databases">
        <authorList>
            <person name="Chen W.-M."/>
        </authorList>
    </citation>
    <scope>NUCLEOTIDE SEQUENCE [LARGE SCALE GENOMIC DNA]</scope>
    <source>
        <strain evidence="2 3">KDG-16</strain>
    </source>
</reference>
<gene>
    <name evidence="2" type="ORF">G4D72_05140</name>
</gene>
<evidence type="ECO:0000259" key="1">
    <source>
        <dbReference type="Pfam" id="PF08818"/>
    </source>
</evidence>
<comment type="caution">
    <text evidence="2">The sequence shown here is derived from an EMBL/GenBank/DDBJ whole genome shotgun (WGS) entry which is preliminary data.</text>
</comment>
<dbReference type="Proteomes" id="UP000800984">
    <property type="component" value="Unassembled WGS sequence"/>
</dbReference>
<keyword evidence="3" id="KW-1185">Reference proteome</keyword>
<dbReference type="Pfam" id="PF08818">
    <property type="entry name" value="DUF1801"/>
    <property type="match status" value="1"/>
</dbReference>
<proteinExistence type="predicted"/>
<evidence type="ECO:0000313" key="2">
    <source>
        <dbReference type="EMBL" id="NHM01494.1"/>
    </source>
</evidence>